<reference evidence="2 3" key="1">
    <citation type="submission" date="2020-01" db="EMBL/GenBank/DDBJ databases">
        <title>Genome sequencing of strain KACC 21265.</title>
        <authorList>
            <person name="Heo J."/>
            <person name="Kim S.-J."/>
            <person name="Kim J.-S."/>
            <person name="Hong S.-B."/>
            <person name="Kwon S.-W."/>
        </authorList>
    </citation>
    <scope>NUCLEOTIDE SEQUENCE [LARGE SCALE GENOMIC DNA]</scope>
    <source>
        <strain evidence="2 3">KACC 21265</strain>
    </source>
</reference>
<sequence>MLFRCKSLALIGAFYLLGNFCHAQVQILHLQDNASGSDAFCVVAAAAGHGVRLTFVNSSGSAADSLHWLARNAAGEAIEYRQFVEYLDGTAPVEVSGLAKGVFLVDPVRVSRSAAECGAGTLVKRVVRDAGLPLPARGPYVDIVTVLAAPI</sequence>
<evidence type="ECO:0000313" key="2">
    <source>
        <dbReference type="EMBL" id="QHI97245.1"/>
    </source>
</evidence>
<organism evidence="2 3">
    <name type="scientific">Xylophilus rhododendri</name>
    <dbReference type="NCBI Taxonomy" id="2697032"/>
    <lineage>
        <taxon>Bacteria</taxon>
        <taxon>Pseudomonadati</taxon>
        <taxon>Pseudomonadota</taxon>
        <taxon>Betaproteobacteria</taxon>
        <taxon>Burkholderiales</taxon>
        <taxon>Xylophilus</taxon>
    </lineage>
</organism>
<feature type="signal peptide" evidence="1">
    <location>
        <begin position="1"/>
        <end position="23"/>
    </location>
</feature>
<evidence type="ECO:0000313" key="3">
    <source>
        <dbReference type="Proteomes" id="UP000464787"/>
    </source>
</evidence>
<protein>
    <submittedName>
        <fullName evidence="2">Uncharacterized protein</fullName>
    </submittedName>
</protein>
<dbReference type="RefSeq" id="WP_160550763.1">
    <property type="nucleotide sequence ID" value="NZ_CP047650.1"/>
</dbReference>
<dbReference type="AlphaFoldDB" id="A0A857J304"/>
<gene>
    <name evidence="2" type="ORF">GT347_04175</name>
</gene>
<accession>A0A857J304</accession>
<evidence type="ECO:0000256" key="1">
    <source>
        <dbReference type="SAM" id="SignalP"/>
    </source>
</evidence>
<proteinExistence type="predicted"/>
<keyword evidence="1" id="KW-0732">Signal</keyword>
<dbReference type="KEGG" id="xyk:GT347_04175"/>
<dbReference type="EMBL" id="CP047650">
    <property type="protein sequence ID" value="QHI97245.1"/>
    <property type="molecule type" value="Genomic_DNA"/>
</dbReference>
<feature type="chain" id="PRO_5032893082" evidence="1">
    <location>
        <begin position="24"/>
        <end position="151"/>
    </location>
</feature>
<dbReference type="Proteomes" id="UP000464787">
    <property type="component" value="Chromosome"/>
</dbReference>
<name>A0A857J304_9BURK</name>
<keyword evidence="3" id="KW-1185">Reference proteome</keyword>